<evidence type="ECO:0000313" key="2">
    <source>
        <dbReference type="Proteomes" id="UP000326396"/>
    </source>
</evidence>
<name>A0A5N6NCV2_9ASTR</name>
<protein>
    <submittedName>
        <fullName evidence="1">Uncharacterized protein</fullName>
    </submittedName>
</protein>
<evidence type="ECO:0000313" key="1">
    <source>
        <dbReference type="EMBL" id="KAD4585662.1"/>
    </source>
</evidence>
<keyword evidence="2" id="KW-1185">Reference proteome</keyword>
<reference evidence="1 2" key="1">
    <citation type="submission" date="2019-05" db="EMBL/GenBank/DDBJ databases">
        <title>Mikania micrantha, genome provides insights into the molecular mechanism of rapid growth.</title>
        <authorList>
            <person name="Liu B."/>
        </authorList>
    </citation>
    <scope>NUCLEOTIDE SEQUENCE [LARGE SCALE GENOMIC DNA]</scope>
    <source>
        <strain evidence="1">NLD-2019</strain>
        <tissue evidence="1">Leaf</tissue>
    </source>
</reference>
<organism evidence="1 2">
    <name type="scientific">Mikania micrantha</name>
    <name type="common">bitter vine</name>
    <dbReference type="NCBI Taxonomy" id="192012"/>
    <lineage>
        <taxon>Eukaryota</taxon>
        <taxon>Viridiplantae</taxon>
        <taxon>Streptophyta</taxon>
        <taxon>Embryophyta</taxon>
        <taxon>Tracheophyta</taxon>
        <taxon>Spermatophyta</taxon>
        <taxon>Magnoliopsida</taxon>
        <taxon>eudicotyledons</taxon>
        <taxon>Gunneridae</taxon>
        <taxon>Pentapetalae</taxon>
        <taxon>asterids</taxon>
        <taxon>campanulids</taxon>
        <taxon>Asterales</taxon>
        <taxon>Asteraceae</taxon>
        <taxon>Asteroideae</taxon>
        <taxon>Heliantheae alliance</taxon>
        <taxon>Eupatorieae</taxon>
        <taxon>Mikania</taxon>
    </lineage>
</organism>
<dbReference type="Proteomes" id="UP000326396">
    <property type="component" value="Linkage Group LG2"/>
</dbReference>
<proteinExistence type="predicted"/>
<accession>A0A5N6NCV2</accession>
<dbReference type="EMBL" id="SZYD01000012">
    <property type="protein sequence ID" value="KAD4585662.1"/>
    <property type="molecule type" value="Genomic_DNA"/>
</dbReference>
<dbReference type="AlphaFoldDB" id="A0A5N6NCV2"/>
<comment type="caution">
    <text evidence="1">The sequence shown here is derived from an EMBL/GenBank/DDBJ whole genome shotgun (WGS) entry which is preliminary data.</text>
</comment>
<gene>
    <name evidence="1" type="ORF">E3N88_23263</name>
</gene>
<sequence length="106" mass="11452">MVLTSGNPTSLPASFMACELLNQPLSQQPTASFLVDSTVLPSKTIMAVLREQVVPEAMNDGGQLVVLSFPFFPFFSHARTHRLVMATCSYEDQTTPMAPAVATTDC</sequence>